<keyword evidence="2" id="KW-0472">Membrane</keyword>
<evidence type="ECO:0000256" key="1">
    <source>
        <dbReference type="SAM" id="MobiDB-lite"/>
    </source>
</evidence>
<feature type="transmembrane region" description="Helical" evidence="2">
    <location>
        <begin position="729"/>
        <end position="745"/>
    </location>
</feature>
<keyword evidence="2" id="KW-1133">Transmembrane helix</keyword>
<organism evidence="3 4">
    <name type="scientific">Corynebacterium phoceense</name>
    <dbReference type="NCBI Taxonomy" id="1686286"/>
    <lineage>
        <taxon>Bacteria</taxon>
        <taxon>Bacillati</taxon>
        <taxon>Actinomycetota</taxon>
        <taxon>Actinomycetes</taxon>
        <taxon>Mycobacteriales</taxon>
        <taxon>Corynebacteriaceae</taxon>
        <taxon>Corynebacterium</taxon>
    </lineage>
</organism>
<evidence type="ECO:0000313" key="3">
    <source>
        <dbReference type="EMBL" id="TQE43171.1"/>
    </source>
</evidence>
<dbReference type="RefSeq" id="WP_141629023.1">
    <property type="nucleotide sequence ID" value="NZ_VHIR01000011.1"/>
</dbReference>
<keyword evidence="4" id="KW-1185">Reference proteome</keyword>
<dbReference type="AlphaFoldDB" id="A0A540R5Z8"/>
<evidence type="ECO:0000256" key="2">
    <source>
        <dbReference type="SAM" id="Phobius"/>
    </source>
</evidence>
<keyword evidence="2" id="KW-0812">Transmembrane</keyword>
<sequence length="767" mass="87678">MTTSLRAGTNSRLHFGLFGASLNLPDCYSATQAPDWRAVHFSVALPLPYVVDQDLGDDWFQGRFNGIKRIEIGRESQHGAHLERPKLRDNEVFRSETYYKYAPHSFHKQAGHQFQAPFRDSVGANVVDGPAAGHRIDDENTRALRVDAYKYKFAPDITRLDEEGWIPDFAPQARIEHLSSEPEDSLESVWGSEPAQGEGLDIIRLDDDEAHPYSQARLLCSELVTFQDPEHHVSHDSSSENTATTFLILHLVVENCSAAMLEKASQSIAKVRNRVNIVKSDAKRLVIPENKKMHVVRGTHDNDSEQTYSINLLNYFFDLTLSVLPAAERGLKMEKGGYLRRDKWRFKEVTDAKDKELELLQEESDRRQRSGDKVARFTTVCAIPGRDIAEVPMLLGGAPETDEDLPAHQREDIRREMCERDALENGHRWLPSDLWGWQLARGADSYHIGLPALEVAPEKLGRIGLYKNWNIHSSPEGIAVVRRSAISREDPALWMITGTRFMDLALLVARAAKYLSSISNRLREMKFEGLDGVHTETMNLQQLRGASDKLQRQLDRFQDIQRDFVVFRDQLWFETVPGRELYTRVLNAIQDSTGARHLYDDIAGELDIRKEVYTTRFQTLRLQIEGEMGRLQADRDEEAKQRDAAAKQREIEDDKRREDEREAREQEREAERLAREEAKEEEEKKYRRESEERSKANETLNQSLAFVAAILAFPALFDMIPGWSDGGKFVLTVVVVVALIAFWAIRTWMKSHAKSDLADSEPLDKSK</sequence>
<comment type="caution">
    <text evidence="3">The sequence shown here is derived from an EMBL/GenBank/DDBJ whole genome shotgun (WGS) entry which is preliminary data.</text>
</comment>
<dbReference type="STRING" id="1686286.GCA_900092335_01644"/>
<evidence type="ECO:0000313" key="4">
    <source>
        <dbReference type="Proteomes" id="UP000318080"/>
    </source>
</evidence>
<protein>
    <submittedName>
        <fullName evidence="3">Uncharacterized protein</fullName>
    </submittedName>
</protein>
<proteinExistence type="predicted"/>
<name>A0A540R5Z8_9CORY</name>
<accession>A0A540R5Z8</accession>
<feature type="region of interest" description="Disordered" evidence="1">
    <location>
        <begin position="632"/>
        <end position="694"/>
    </location>
</feature>
<gene>
    <name evidence="3" type="ORF">EJK80_08330</name>
</gene>
<dbReference type="Proteomes" id="UP000318080">
    <property type="component" value="Unassembled WGS sequence"/>
</dbReference>
<reference evidence="3 4" key="1">
    <citation type="submission" date="2019-06" db="EMBL/GenBank/DDBJ databases">
        <title>Draft genome of C. phoceense Strain 272.</title>
        <authorList>
            <person name="Pacheco L.G.C."/>
            <person name="Barberis C.M."/>
            <person name="Almuzara M.N."/>
            <person name="Traglia G.M."/>
            <person name="Santos C.S."/>
            <person name="Rocha D.J.P.G."/>
            <person name="Aguiar E.R.G.R."/>
            <person name="Vay C.A."/>
        </authorList>
    </citation>
    <scope>NUCLEOTIDE SEQUENCE [LARGE SCALE GENOMIC DNA]</scope>
    <source>
        <strain evidence="3 4">272</strain>
    </source>
</reference>
<dbReference type="EMBL" id="VHIR01000011">
    <property type="protein sequence ID" value="TQE43171.1"/>
    <property type="molecule type" value="Genomic_DNA"/>
</dbReference>